<evidence type="ECO:0000313" key="3">
    <source>
        <dbReference type="Proteomes" id="UP000319255"/>
    </source>
</evidence>
<dbReference type="InterPro" id="IPR029063">
    <property type="entry name" value="SAM-dependent_MTases_sf"/>
</dbReference>
<keyword evidence="3" id="KW-1185">Reference proteome</keyword>
<dbReference type="EMBL" id="VFRP01000002">
    <property type="protein sequence ID" value="TPE53117.1"/>
    <property type="molecule type" value="Genomic_DNA"/>
</dbReference>
<organism evidence="2 3">
    <name type="scientific">Amaricoccus solimangrovi</name>
    <dbReference type="NCBI Taxonomy" id="2589815"/>
    <lineage>
        <taxon>Bacteria</taxon>
        <taxon>Pseudomonadati</taxon>
        <taxon>Pseudomonadota</taxon>
        <taxon>Alphaproteobacteria</taxon>
        <taxon>Rhodobacterales</taxon>
        <taxon>Paracoccaceae</taxon>
        <taxon>Amaricoccus</taxon>
    </lineage>
</organism>
<keyword evidence="2" id="KW-0489">Methyltransferase</keyword>
<dbReference type="InterPro" id="IPR013216">
    <property type="entry name" value="Methyltransf_11"/>
</dbReference>
<dbReference type="GO" id="GO:0032259">
    <property type="term" value="P:methylation"/>
    <property type="evidence" value="ECO:0007669"/>
    <property type="project" value="UniProtKB-KW"/>
</dbReference>
<dbReference type="Proteomes" id="UP000319255">
    <property type="component" value="Unassembled WGS sequence"/>
</dbReference>
<dbReference type="GO" id="GO:0008757">
    <property type="term" value="F:S-adenosylmethionine-dependent methyltransferase activity"/>
    <property type="evidence" value="ECO:0007669"/>
    <property type="project" value="InterPro"/>
</dbReference>
<name>A0A501WZE9_9RHOB</name>
<protein>
    <submittedName>
        <fullName evidence="2">Methyltransferase domain-containing protein</fullName>
    </submittedName>
</protein>
<dbReference type="OrthoDB" id="9765084at2"/>
<dbReference type="Gene3D" id="3.40.50.150">
    <property type="entry name" value="Vaccinia Virus protein VP39"/>
    <property type="match status" value="1"/>
</dbReference>
<dbReference type="Pfam" id="PF08241">
    <property type="entry name" value="Methyltransf_11"/>
    <property type="match status" value="1"/>
</dbReference>
<evidence type="ECO:0000259" key="1">
    <source>
        <dbReference type="Pfam" id="PF08241"/>
    </source>
</evidence>
<dbReference type="InterPro" id="IPR050508">
    <property type="entry name" value="Methyltransf_Superfamily"/>
</dbReference>
<dbReference type="AlphaFoldDB" id="A0A501WZE9"/>
<dbReference type="PANTHER" id="PTHR42912">
    <property type="entry name" value="METHYLTRANSFERASE"/>
    <property type="match status" value="1"/>
</dbReference>
<evidence type="ECO:0000313" key="2">
    <source>
        <dbReference type="EMBL" id="TPE53117.1"/>
    </source>
</evidence>
<sequence>MSMEAETVELSGVEARVAAYYGGMGLVERIEEDLGRGFDGDLSPEGARLYGSFHVGGAPAVERLLDAMPPLEGRAVLDIGCGVGGAVRALARRGAFARGVDLTAEFIAVARDLSRMIGADPGIFAVGGARALPYRDRAFDHALMLHVGMNIADKRGAMAEAARVIRPGGTFAIYDIMRAGPGPIAEPQPWSDGPESSFAETPEAYLAAAAPWFTEAARVERREEGVAFVAALLSPAEPRPVSEAMRGKLVNLAAAFRAGTLAPVELTLIRRD</sequence>
<keyword evidence="2" id="KW-0808">Transferase</keyword>
<feature type="domain" description="Methyltransferase type 11" evidence="1">
    <location>
        <begin position="77"/>
        <end position="173"/>
    </location>
</feature>
<accession>A0A501WZE9</accession>
<dbReference type="SUPFAM" id="SSF53335">
    <property type="entry name" value="S-adenosyl-L-methionine-dependent methyltransferases"/>
    <property type="match status" value="1"/>
</dbReference>
<gene>
    <name evidence="2" type="ORF">FJM51_03585</name>
</gene>
<proteinExistence type="predicted"/>
<comment type="caution">
    <text evidence="2">The sequence shown here is derived from an EMBL/GenBank/DDBJ whole genome shotgun (WGS) entry which is preliminary data.</text>
</comment>
<dbReference type="CDD" id="cd02440">
    <property type="entry name" value="AdoMet_MTases"/>
    <property type="match status" value="1"/>
</dbReference>
<reference evidence="2 3" key="1">
    <citation type="submission" date="2019-06" db="EMBL/GenBank/DDBJ databases">
        <title>A novel bacterium of genus Amaricoccus, isolated from marine sediment.</title>
        <authorList>
            <person name="Huang H."/>
            <person name="Mo K."/>
            <person name="Hu Y."/>
        </authorList>
    </citation>
    <scope>NUCLEOTIDE SEQUENCE [LARGE SCALE GENOMIC DNA]</scope>
    <source>
        <strain evidence="2 3">HB172011</strain>
    </source>
</reference>